<dbReference type="EMBL" id="DS178264">
    <property type="protein sequence ID" value="EHS63606.1"/>
    <property type="molecule type" value="Genomic_DNA"/>
</dbReference>
<dbReference type="KEGG" id="pgr:PGTG_20700"/>
<dbReference type="VEuPathDB" id="FungiDB:PGTG_20700"/>
<dbReference type="GeneID" id="13541505"/>
<protein>
    <submittedName>
        <fullName evidence="2">Uncharacterized protein</fullName>
    </submittedName>
</protein>
<gene>
    <name evidence="2" type="ORF">PGTG_20700</name>
</gene>
<dbReference type="Proteomes" id="UP000008783">
    <property type="component" value="Unassembled WGS sequence"/>
</dbReference>
<organism evidence="2 3">
    <name type="scientific">Puccinia graminis f. sp. tritici (strain CRL 75-36-700-3 / race SCCL)</name>
    <name type="common">Black stem rust fungus</name>
    <dbReference type="NCBI Taxonomy" id="418459"/>
    <lineage>
        <taxon>Eukaryota</taxon>
        <taxon>Fungi</taxon>
        <taxon>Dikarya</taxon>
        <taxon>Basidiomycota</taxon>
        <taxon>Pucciniomycotina</taxon>
        <taxon>Pucciniomycetes</taxon>
        <taxon>Pucciniales</taxon>
        <taxon>Pucciniaceae</taxon>
        <taxon>Puccinia</taxon>
    </lineage>
</organism>
<dbReference type="RefSeq" id="XP_003890667.1">
    <property type="nucleotide sequence ID" value="XM_003890618.1"/>
</dbReference>
<dbReference type="AlphaFoldDB" id="H6QPA1"/>
<feature type="compositionally biased region" description="Polar residues" evidence="1">
    <location>
        <begin position="47"/>
        <end position="57"/>
    </location>
</feature>
<feature type="compositionally biased region" description="Polar residues" evidence="1">
    <location>
        <begin position="1"/>
        <end position="36"/>
    </location>
</feature>
<dbReference type="OrthoDB" id="2506663at2759"/>
<dbReference type="InParanoid" id="H6QPA1"/>
<evidence type="ECO:0000256" key="1">
    <source>
        <dbReference type="SAM" id="MobiDB-lite"/>
    </source>
</evidence>
<dbReference type="HOGENOM" id="CLU_041944_0_0_1"/>
<proteinExistence type="predicted"/>
<reference evidence="3" key="1">
    <citation type="journal article" date="2011" name="Proc. Natl. Acad. Sci. U.S.A.">
        <title>Obligate biotrophy features unraveled by the genomic analysis of rust fungi.</title>
        <authorList>
            <person name="Duplessis S."/>
            <person name="Cuomo C.A."/>
            <person name="Lin Y.-C."/>
            <person name="Aerts A."/>
            <person name="Tisserant E."/>
            <person name="Veneault-Fourrey C."/>
            <person name="Joly D.L."/>
            <person name="Hacquard S."/>
            <person name="Amselem J."/>
            <person name="Cantarel B.L."/>
            <person name="Chiu R."/>
            <person name="Coutinho P.M."/>
            <person name="Feau N."/>
            <person name="Field M."/>
            <person name="Frey P."/>
            <person name="Gelhaye E."/>
            <person name="Goldberg J."/>
            <person name="Grabherr M.G."/>
            <person name="Kodira C.D."/>
            <person name="Kohler A."/>
            <person name="Kuees U."/>
            <person name="Lindquist E.A."/>
            <person name="Lucas S.M."/>
            <person name="Mago R."/>
            <person name="Mauceli E."/>
            <person name="Morin E."/>
            <person name="Murat C."/>
            <person name="Pangilinan J.L."/>
            <person name="Park R."/>
            <person name="Pearson M."/>
            <person name="Quesneville H."/>
            <person name="Rouhier N."/>
            <person name="Sakthikumar S."/>
            <person name="Salamov A.A."/>
            <person name="Schmutz J."/>
            <person name="Selles B."/>
            <person name="Shapiro H."/>
            <person name="Tanguay P."/>
            <person name="Tuskan G.A."/>
            <person name="Henrissat B."/>
            <person name="Van de Peer Y."/>
            <person name="Rouze P."/>
            <person name="Ellis J.G."/>
            <person name="Dodds P.N."/>
            <person name="Schein J.E."/>
            <person name="Zhong S."/>
            <person name="Hamelin R.C."/>
            <person name="Grigoriev I.V."/>
            <person name="Szabo L.J."/>
            <person name="Martin F."/>
        </authorList>
    </citation>
    <scope>NUCLEOTIDE SEQUENCE [LARGE SCALE GENOMIC DNA]</scope>
    <source>
        <strain evidence="3">CRL 75-36-700-3 / race SCCL</strain>
    </source>
</reference>
<feature type="region of interest" description="Disordered" evidence="1">
    <location>
        <begin position="1"/>
        <end position="80"/>
    </location>
</feature>
<evidence type="ECO:0000313" key="3">
    <source>
        <dbReference type="Proteomes" id="UP000008783"/>
    </source>
</evidence>
<sequence length="457" mass="50958">MSTTSQSDNEAQSPPAQVARNTRNPRSNPATLQNNRARPYPPALSHQLGSRVTNHGTDTPPPEGGPAGRESPTARPASVGTVRHYGRPGTGVVRPWPPAIVPFETSEAEFNEEYVNLLGRTFNIRAPYMDFAEELVQASQLNNSLFESNHMTLTTIFPLRSLRTDSIVYSCIQSFLSGKQLNRCFAPEMQLRTPQLALRQFHCLYRLKSSRTRGISRQTFVQTRAKEVLMSPALDVYSCDPVRGAPPAGRSLLDQVLEHVVNQSDEFKLDYLPVGFMTGDLAARASLNTELRERLKHERGAMRNLLLTNVHDPSGRPITHPVPSLTSLIIDMTQRMIPGVEQAAAHASNRRLRSRIAHLRIQTISHYARRGGGESNRQWAIIDEQLMDLRGRPALYRRAFYRLIIQLDAVTFGDTLYVDMDVDNIKVPSEEEVLAQMDLMAGERLAAAEVNGGSGEE</sequence>
<keyword evidence="3" id="KW-1185">Reference proteome</keyword>
<accession>H6QPA1</accession>
<name>H6QPA1_PUCGT</name>
<evidence type="ECO:0000313" key="2">
    <source>
        <dbReference type="EMBL" id="EHS63606.1"/>
    </source>
</evidence>